<keyword evidence="1" id="KW-1133">Transmembrane helix</keyword>
<evidence type="ECO:0000256" key="1">
    <source>
        <dbReference type="SAM" id="Phobius"/>
    </source>
</evidence>
<dbReference type="AlphaFoldDB" id="A0A2T4DRF7"/>
<feature type="transmembrane region" description="Helical" evidence="1">
    <location>
        <begin position="12"/>
        <end position="29"/>
    </location>
</feature>
<protein>
    <submittedName>
        <fullName evidence="2">Uncharacterized protein</fullName>
    </submittedName>
</protein>
<dbReference type="EMBL" id="PYVU01000053">
    <property type="protein sequence ID" value="PTB96382.1"/>
    <property type="molecule type" value="Genomic_DNA"/>
</dbReference>
<proteinExistence type="predicted"/>
<evidence type="ECO:0000313" key="3">
    <source>
        <dbReference type="Proteomes" id="UP000240608"/>
    </source>
</evidence>
<comment type="caution">
    <text evidence="2">The sequence shown here is derived from an EMBL/GenBank/DDBJ whole genome shotgun (WGS) entry which is preliminary data.</text>
</comment>
<name>A0A2T4DRF7_9BACT</name>
<organism evidence="2 3">
    <name type="scientific">Marivirga lumbricoides</name>
    <dbReference type="NCBI Taxonomy" id="1046115"/>
    <lineage>
        <taxon>Bacteria</taxon>
        <taxon>Pseudomonadati</taxon>
        <taxon>Bacteroidota</taxon>
        <taxon>Cytophagia</taxon>
        <taxon>Cytophagales</taxon>
        <taxon>Marivirgaceae</taxon>
        <taxon>Marivirga</taxon>
    </lineage>
</organism>
<evidence type="ECO:0000313" key="2">
    <source>
        <dbReference type="EMBL" id="PTB96382.1"/>
    </source>
</evidence>
<reference evidence="2 3" key="1">
    <citation type="submission" date="2018-03" db="EMBL/GenBank/DDBJ databases">
        <title>Cross-interface Injection: A General Nanoliter Liquid Handling Method Applied to Single Cells Genome Amplification Automated Nanoliter Liquid Handling Applied to Single Cell Multiple Displacement Amplification.</title>
        <authorList>
            <person name="Yun J."/>
            <person name="Xu P."/>
            <person name="Xu J."/>
            <person name="Dai X."/>
            <person name="Wang Y."/>
            <person name="Zheng X."/>
            <person name="Cao C."/>
            <person name="Yi Q."/>
            <person name="Zhu Y."/>
            <person name="Wang L."/>
            <person name="Dong Z."/>
            <person name="Huang Y."/>
            <person name="Huang L."/>
            <person name="Du W."/>
        </authorList>
    </citation>
    <scope>NUCLEOTIDE SEQUENCE [LARGE SCALE GENOMIC DNA]</scope>
    <source>
        <strain evidence="2 3">Z-D1-2</strain>
    </source>
</reference>
<accession>A0A2T4DRF7</accession>
<keyword evidence="1" id="KW-0472">Membrane</keyword>
<keyword evidence="1" id="KW-0812">Transmembrane</keyword>
<gene>
    <name evidence="2" type="ORF">C9994_07530</name>
</gene>
<feature type="transmembrane region" description="Helical" evidence="1">
    <location>
        <begin position="35"/>
        <end position="54"/>
    </location>
</feature>
<dbReference type="Proteomes" id="UP000240608">
    <property type="component" value="Unassembled WGS sequence"/>
</dbReference>
<sequence length="140" mass="16248">MKKISRTPFNKIFIFCVFTTVLFIFLVFVRGTEYLLLYGIVYLISITLIIISNIRDLNDIEFNHVKIIYTNVVTGRGKVVLLRDLKSIYKEAVSFAGILIVFHYEDDSKDKIGIIGCDTDEISEMLIFINKKIQENKEKK</sequence>